<gene>
    <name evidence="1" type="ORF">GCM10009788_05240</name>
</gene>
<dbReference type="SUPFAM" id="SSF55961">
    <property type="entry name" value="Bet v1-like"/>
    <property type="match status" value="1"/>
</dbReference>
<protein>
    <recommendedName>
        <fullName evidence="3">Polyketide cyclase / dehydrase and lipid transport</fullName>
    </recommendedName>
</protein>
<accession>A0ABN1ZU67</accession>
<proteinExistence type="predicted"/>
<reference evidence="1 2" key="1">
    <citation type="journal article" date="2019" name="Int. J. Syst. Evol. Microbiol.">
        <title>The Global Catalogue of Microorganisms (GCM) 10K type strain sequencing project: providing services to taxonomists for standard genome sequencing and annotation.</title>
        <authorList>
            <consortium name="The Broad Institute Genomics Platform"/>
            <consortium name="The Broad Institute Genome Sequencing Center for Infectious Disease"/>
            <person name="Wu L."/>
            <person name="Ma J."/>
        </authorList>
    </citation>
    <scope>NUCLEOTIDE SEQUENCE [LARGE SCALE GENOMIC DNA]</scope>
    <source>
        <strain evidence="1 2">JCM 14942</strain>
    </source>
</reference>
<keyword evidence="2" id="KW-1185">Reference proteome</keyword>
<dbReference type="InterPro" id="IPR023393">
    <property type="entry name" value="START-like_dom_sf"/>
</dbReference>
<comment type="caution">
    <text evidence="1">The sequence shown here is derived from an EMBL/GenBank/DDBJ whole genome shotgun (WGS) entry which is preliminary data.</text>
</comment>
<evidence type="ECO:0008006" key="3">
    <source>
        <dbReference type="Google" id="ProtNLM"/>
    </source>
</evidence>
<organism evidence="1 2">
    <name type="scientific">Nocardioides humi</name>
    <dbReference type="NCBI Taxonomy" id="449461"/>
    <lineage>
        <taxon>Bacteria</taxon>
        <taxon>Bacillati</taxon>
        <taxon>Actinomycetota</taxon>
        <taxon>Actinomycetes</taxon>
        <taxon>Propionibacteriales</taxon>
        <taxon>Nocardioidaceae</taxon>
        <taxon>Nocardioides</taxon>
    </lineage>
</organism>
<name>A0ABN1ZU67_9ACTN</name>
<dbReference type="RefSeq" id="WP_219996096.1">
    <property type="nucleotide sequence ID" value="NZ_BAAAOR010000004.1"/>
</dbReference>
<dbReference type="EMBL" id="BAAAOR010000004">
    <property type="protein sequence ID" value="GAA1504720.1"/>
    <property type="molecule type" value="Genomic_DNA"/>
</dbReference>
<dbReference type="Gene3D" id="3.30.530.20">
    <property type="match status" value="1"/>
</dbReference>
<evidence type="ECO:0000313" key="1">
    <source>
        <dbReference type="EMBL" id="GAA1504720.1"/>
    </source>
</evidence>
<sequence>MTWSVAPDGGGTRVEFRADDVPTGVSAEAHAAGLAASLANLAGHVER</sequence>
<evidence type="ECO:0000313" key="2">
    <source>
        <dbReference type="Proteomes" id="UP001500842"/>
    </source>
</evidence>
<dbReference type="Proteomes" id="UP001500842">
    <property type="component" value="Unassembled WGS sequence"/>
</dbReference>